<name>A0A0C3G2P1_PILCF</name>
<reference evidence="1 2" key="1">
    <citation type="submission" date="2014-04" db="EMBL/GenBank/DDBJ databases">
        <authorList>
            <consortium name="DOE Joint Genome Institute"/>
            <person name="Kuo A."/>
            <person name="Tarkka M."/>
            <person name="Buscot F."/>
            <person name="Kohler A."/>
            <person name="Nagy L.G."/>
            <person name="Floudas D."/>
            <person name="Copeland A."/>
            <person name="Barry K.W."/>
            <person name="Cichocki N."/>
            <person name="Veneault-Fourrey C."/>
            <person name="LaButti K."/>
            <person name="Lindquist E.A."/>
            <person name="Lipzen A."/>
            <person name="Lundell T."/>
            <person name="Morin E."/>
            <person name="Murat C."/>
            <person name="Sun H."/>
            <person name="Tunlid A."/>
            <person name="Henrissat B."/>
            <person name="Grigoriev I.V."/>
            <person name="Hibbett D.S."/>
            <person name="Martin F."/>
            <person name="Nordberg H.P."/>
            <person name="Cantor M.N."/>
            <person name="Hua S.X."/>
        </authorList>
    </citation>
    <scope>NUCLEOTIDE SEQUENCE [LARGE SCALE GENOMIC DNA]</scope>
    <source>
        <strain evidence="1 2">F 1598</strain>
    </source>
</reference>
<proteinExistence type="predicted"/>
<dbReference type="InParanoid" id="A0A0C3G2P1"/>
<keyword evidence="2" id="KW-1185">Reference proteome</keyword>
<gene>
    <name evidence="1" type="ORF">PILCRDRAFT_86732</name>
</gene>
<accession>A0A0C3G2P1</accession>
<reference evidence="2" key="2">
    <citation type="submission" date="2015-01" db="EMBL/GenBank/DDBJ databases">
        <title>Evolutionary Origins and Diversification of the Mycorrhizal Mutualists.</title>
        <authorList>
            <consortium name="DOE Joint Genome Institute"/>
            <consortium name="Mycorrhizal Genomics Consortium"/>
            <person name="Kohler A."/>
            <person name="Kuo A."/>
            <person name="Nagy L.G."/>
            <person name="Floudas D."/>
            <person name="Copeland A."/>
            <person name="Barry K.W."/>
            <person name="Cichocki N."/>
            <person name="Veneault-Fourrey C."/>
            <person name="LaButti K."/>
            <person name="Lindquist E.A."/>
            <person name="Lipzen A."/>
            <person name="Lundell T."/>
            <person name="Morin E."/>
            <person name="Murat C."/>
            <person name="Riley R."/>
            <person name="Ohm R."/>
            <person name="Sun H."/>
            <person name="Tunlid A."/>
            <person name="Henrissat B."/>
            <person name="Grigoriev I.V."/>
            <person name="Hibbett D.S."/>
            <person name="Martin F."/>
        </authorList>
    </citation>
    <scope>NUCLEOTIDE SEQUENCE [LARGE SCALE GENOMIC DNA]</scope>
    <source>
        <strain evidence="2">F 1598</strain>
    </source>
</reference>
<sequence>MASSQNYLDALTKDEVNALVVSATIRRDMLDLQERFPPHLASFMSQCIRIRLPKEQSVLSQDDGAYDASCAISKTKVFLSVLPVNSENEEEPKDLTLTCVHWSTFHRYGTGGARSETVSVSVNYGGISAKAYVTEYDDPGPGFAEWSHGYIGEVLTALLGDIGIEDSAILSEVELIEMLLGDDTKAHLDVHIAEDFEPLREVIDKKLEDSVEF</sequence>
<organism evidence="1 2">
    <name type="scientific">Piloderma croceum (strain F 1598)</name>
    <dbReference type="NCBI Taxonomy" id="765440"/>
    <lineage>
        <taxon>Eukaryota</taxon>
        <taxon>Fungi</taxon>
        <taxon>Dikarya</taxon>
        <taxon>Basidiomycota</taxon>
        <taxon>Agaricomycotina</taxon>
        <taxon>Agaricomycetes</taxon>
        <taxon>Agaricomycetidae</taxon>
        <taxon>Atheliales</taxon>
        <taxon>Atheliaceae</taxon>
        <taxon>Piloderma</taxon>
    </lineage>
</organism>
<evidence type="ECO:0000313" key="2">
    <source>
        <dbReference type="Proteomes" id="UP000054166"/>
    </source>
</evidence>
<dbReference type="EMBL" id="KN832983">
    <property type="protein sequence ID" value="KIM86094.1"/>
    <property type="molecule type" value="Genomic_DNA"/>
</dbReference>
<evidence type="ECO:0000313" key="1">
    <source>
        <dbReference type="EMBL" id="KIM86094.1"/>
    </source>
</evidence>
<dbReference type="Proteomes" id="UP000054166">
    <property type="component" value="Unassembled WGS sequence"/>
</dbReference>
<protein>
    <submittedName>
        <fullName evidence="1">Uncharacterized protein</fullName>
    </submittedName>
</protein>
<dbReference type="HOGENOM" id="CLU_1337955_0_0_1"/>
<dbReference type="AlphaFoldDB" id="A0A0C3G2P1"/>